<comment type="caution">
    <text evidence="3">The sequence shown here is derived from an EMBL/GenBank/DDBJ whole genome shotgun (WGS) entry which is preliminary data.</text>
</comment>
<evidence type="ECO:0000313" key="3">
    <source>
        <dbReference type="EMBL" id="MBB5965967.1"/>
    </source>
</evidence>
<evidence type="ECO:0000313" key="4">
    <source>
        <dbReference type="Proteomes" id="UP000562352"/>
    </source>
</evidence>
<name>A0A841DB51_PLAVE</name>
<proteinExistence type="predicted"/>
<evidence type="ECO:0000256" key="1">
    <source>
        <dbReference type="SAM" id="MobiDB-lite"/>
    </source>
</evidence>
<gene>
    <name evidence="3" type="ORF">FHS22_005258</name>
</gene>
<protein>
    <recommendedName>
        <fullName evidence="5">Secreted protein</fullName>
    </recommendedName>
</protein>
<reference evidence="3 4" key="1">
    <citation type="submission" date="2020-08" db="EMBL/GenBank/DDBJ databases">
        <title>Genomic Encyclopedia of Type Strains, Phase III (KMG-III): the genomes of soil and plant-associated and newly described type strains.</title>
        <authorList>
            <person name="Whitman W."/>
        </authorList>
    </citation>
    <scope>NUCLEOTIDE SEQUENCE [LARGE SCALE GENOMIC DNA]</scope>
    <source>
        <strain evidence="3 4">CECT 3303</strain>
    </source>
</reference>
<keyword evidence="4" id="KW-1185">Reference proteome</keyword>
<dbReference type="Proteomes" id="UP000562352">
    <property type="component" value="Unassembled WGS sequence"/>
</dbReference>
<evidence type="ECO:0000256" key="2">
    <source>
        <dbReference type="SAM" id="SignalP"/>
    </source>
</evidence>
<feature type="compositionally biased region" description="Low complexity" evidence="1">
    <location>
        <begin position="30"/>
        <end position="49"/>
    </location>
</feature>
<sequence length="172" mass="18060">MNVRLLPAAALLALALTACSGSEPGGDGVASAAGGTAKPTASASSSAPADPQEAQLKFAQCMREHGVDMEDPDGSGRVRIKAGPGDQAETEKAMKECQPLMENAVKDRGPQSPQDRDRMLKYAQCMREHGVDMPDPGPDGRMQLRLTPGNEQKLEEAEEACREFAPGAGGQQ</sequence>
<dbReference type="PROSITE" id="PS51257">
    <property type="entry name" value="PROKAR_LIPOPROTEIN"/>
    <property type="match status" value="1"/>
</dbReference>
<accession>A0A841DB51</accession>
<dbReference type="EMBL" id="JACHJJ010000020">
    <property type="protein sequence ID" value="MBB5965967.1"/>
    <property type="molecule type" value="Genomic_DNA"/>
</dbReference>
<keyword evidence="2" id="KW-0732">Signal</keyword>
<dbReference type="RefSeq" id="WP_184945704.1">
    <property type="nucleotide sequence ID" value="NZ_BAAAWZ010000001.1"/>
</dbReference>
<feature type="signal peptide" evidence="2">
    <location>
        <begin position="1"/>
        <end position="20"/>
    </location>
</feature>
<feature type="region of interest" description="Disordered" evidence="1">
    <location>
        <begin position="23"/>
        <end position="54"/>
    </location>
</feature>
<feature type="chain" id="PRO_5039430503" description="Secreted protein" evidence="2">
    <location>
        <begin position="21"/>
        <end position="172"/>
    </location>
</feature>
<feature type="region of interest" description="Disordered" evidence="1">
    <location>
        <begin position="66"/>
        <end position="93"/>
    </location>
</feature>
<dbReference type="AlphaFoldDB" id="A0A841DB51"/>
<evidence type="ECO:0008006" key="5">
    <source>
        <dbReference type="Google" id="ProtNLM"/>
    </source>
</evidence>
<organism evidence="3 4">
    <name type="scientific">Planomonospora venezuelensis</name>
    <dbReference type="NCBI Taxonomy" id="1999"/>
    <lineage>
        <taxon>Bacteria</taxon>
        <taxon>Bacillati</taxon>
        <taxon>Actinomycetota</taxon>
        <taxon>Actinomycetes</taxon>
        <taxon>Streptosporangiales</taxon>
        <taxon>Streptosporangiaceae</taxon>
        <taxon>Planomonospora</taxon>
    </lineage>
</organism>